<evidence type="ECO:0000313" key="2">
    <source>
        <dbReference type="Proteomes" id="UP000277108"/>
    </source>
</evidence>
<dbReference type="InterPro" id="IPR005587">
    <property type="entry name" value="UPF0304_YfbU"/>
</dbReference>
<dbReference type="RefSeq" id="WP_123808062.1">
    <property type="nucleotide sequence ID" value="NZ_RKRK01000003.1"/>
</dbReference>
<proteinExistence type="predicted"/>
<reference evidence="1 2" key="1">
    <citation type="submission" date="2018-11" db="EMBL/GenBank/DDBJ databases">
        <title>Genomic Encyclopedia of Type Strains, Phase IV (KMG-IV): sequencing the most valuable type-strain genomes for metagenomic binning, comparative biology and taxonomic classification.</title>
        <authorList>
            <person name="Goeker M."/>
        </authorList>
    </citation>
    <scope>NUCLEOTIDE SEQUENCE [LARGE SCALE GENOMIC DNA]</scope>
    <source>
        <strain evidence="1 2">DSM 29158</strain>
    </source>
</reference>
<protein>
    <submittedName>
        <fullName evidence="1">YfbU-like protein</fullName>
    </submittedName>
</protein>
<comment type="caution">
    <text evidence="1">The sequence shown here is derived from an EMBL/GenBank/DDBJ whole genome shotgun (WGS) entry which is preliminary data.</text>
</comment>
<dbReference type="InterPro" id="IPR023145">
    <property type="entry name" value="YfbU_helix-hairpin_sf"/>
</dbReference>
<keyword evidence="2" id="KW-1185">Reference proteome</keyword>
<dbReference type="Gene3D" id="1.10.287.680">
    <property type="entry name" value="Helix hairpin bin"/>
    <property type="match status" value="1"/>
</dbReference>
<gene>
    <name evidence="1" type="ORF">EDD62_1411</name>
</gene>
<accession>A0A3N5CAH7</accession>
<dbReference type="Pfam" id="PF03887">
    <property type="entry name" value="YfbU"/>
    <property type="match status" value="1"/>
</dbReference>
<name>A0A3N5CAH7_9BACL</name>
<sequence length="184" mass="22176">MELIQRHTKMLCYELLSKLDETKKDYYEECAYILKEGIEYHYNDIFAEITPDDEVVTTDVSQEVLNIVNMYDDIYRYLTNHAIVMEEYYALFNQYAFNGFSRHDEIAYNTYYQYLLKFNHDKALNINDFAKVFNGNNMSLTDYISIYRRYIRYKGIDQSLSIEWIIYILSGKYSMINQTIERAQ</sequence>
<dbReference type="Proteomes" id="UP000277108">
    <property type="component" value="Unassembled WGS sequence"/>
</dbReference>
<dbReference type="InterPro" id="IPR023146">
    <property type="entry name" value="YfbU_alpha-helical_sf"/>
</dbReference>
<evidence type="ECO:0000313" key="1">
    <source>
        <dbReference type="EMBL" id="RPF56752.1"/>
    </source>
</evidence>
<dbReference type="Gene3D" id="1.10.3190.10">
    <property type="entry name" value="yfbu gene product, domain 2"/>
    <property type="match status" value="1"/>
</dbReference>
<dbReference type="AlphaFoldDB" id="A0A3N5CAH7"/>
<organism evidence="1 2">
    <name type="scientific">Abyssicoccus albus</name>
    <dbReference type="NCBI Taxonomy" id="1817405"/>
    <lineage>
        <taxon>Bacteria</taxon>
        <taxon>Bacillati</taxon>
        <taxon>Bacillota</taxon>
        <taxon>Bacilli</taxon>
        <taxon>Bacillales</taxon>
        <taxon>Abyssicoccaceae</taxon>
    </lineage>
</organism>
<dbReference type="EMBL" id="RKRK01000003">
    <property type="protein sequence ID" value="RPF56752.1"/>
    <property type="molecule type" value="Genomic_DNA"/>
</dbReference>
<dbReference type="SUPFAM" id="SSF116960">
    <property type="entry name" value="YfbU-like"/>
    <property type="match status" value="1"/>
</dbReference>